<sequence>MNADNVQNLSETIMSFVGLLAAGLLTAALPFAVATIASWLRARSKELSQRMNTQQLQMVQTVTELVVRAAEQNGNNGTLISSAEKKKFAMNLARSYFRRLGIDLDSTSIAGLIESEVLRQFHNSSGNAESAKARSDLLSRAVQSSVLAAEQSNIKRKALETGLNLAEEKKTYAVNLATDYLSQHGINVPHDLIDGMIEAQLMKFRIEAAQRQPND</sequence>
<keyword evidence="1" id="KW-1133">Transmembrane helix</keyword>
<feature type="transmembrane region" description="Helical" evidence="1">
    <location>
        <begin position="12"/>
        <end position="40"/>
    </location>
</feature>
<gene>
    <name evidence="2" type="ORF">METZ01_LOCUS349397</name>
</gene>
<evidence type="ECO:0000313" key="2">
    <source>
        <dbReference type="EMBL" id="SVC96543.1"/>
    </source>
</evidence>
<keyword evidence="1" id="KW-0812">Transmembrane</keyword>
<dbReference type="InterPro" id="IPR010026">
    <property type="entry name" value="Phage_holin_LL-H"/>
</dbReference>
<organism evidence="2">
    <name type="scientific">marine metagenome</name>
    <dbReference type="NCBI Taxonomy" id="408172"/>
    <lineage>
        <taxon>unclassified sequences</taxon>
        <taxon>metagenomes</taxon>
        <taxon>ecological metagenomes</taxon>
    </lineage>
</organism>
<dbReference type="EMBL" id="UINC01121405">
    <property type="protein sequence ID" value="SVC96543.1"/>
    <property type="molecule type" value="Genomic_DNA"/>
</dbReference>
<dbReference type="AlphaFoldDB" id="A0A382RFT6"/>
<dbReference type="Pfam" id="PF09682">
    <property type="entry name" value="Phage_holin_6_1"/>
    <property type="match status" value="1"/>
</dbReference>
<keyword evidence="1" id="KW-0472">Membrane</keyword>
<accession>A0A382RFT6</accession>
<protein>
    <submittedName>
        <fullName evidence="2">Uncharacterized protein</fullName>
    </submittedName>
</protein>
<proteinExistence type="predicted"/>
<evidence type="ECO:0000256" key="1">
    <source>
        <dbReference type="SAM" id="Phobius"/>
    </source>
</evidence>
<reference evidence="2" key="1">
    <citation type="submission" date="2018-05" db="EMBL/GenBank/DDBJ databases">
        <authorList>
            <person name="Lanie J.A."/>
            <person name="Ng W.-L."/>
            <person name="Kazmierczak K.M."/>
            <person name="Andrzejewski T.M."/>
            <person name="Davidsen T.M."/>
            <person name="Wayne K.J."/>
            <person name="Tettelin H."/>
            <person name="Glass J.I."/>
            <person name="Rusch D."/>
            <person name="Podicherti R."/>
            <person name="Tsui H.-C.T."/>
            <person name="Winkler M.E."/>
        </authorList>
    </citation>
    <scope>NUCLEOTIDE SEQUENCE</scope>
</reference>
<name>A0A382RFT6_9ZZZZ</name>